<dbReference type="Pfam" id="PF13474">
    <property type="entry name" value="SnoaL_3"/>
    <property type="match status" value="1"/>
</dbReference>
<dbReference type="NCBIfam" id="TIGR02246">
    <property type="entry name" value="SgcJ/EcaC family oxidoreductase"/>
    <property type="match status" value="1"/>
</dbReference>
<dbReference type="EMBL" id="JBGBZN010000002">
    <property type="protein sequence ID" value="MEY9473322.1"/>
    <property type="molecule type" value="Genomic_DNA"/>
</dbReference>
<evidence type="ECO:0000313" key="3">
    <source>
        <dbReference type="Proteomes" id="UP001565474"/>
    </source>
</evidence>
<dbReference type="RefSeq" id="WP_036008279.1">
    <property type="nucleotide sequence ID" value="NZ_JBGBYD010000002.1"/>
</dbReference>
<proteinExistence type="predicted"/>
<reference evidence="2 3" key="1">
    <citation type="submission" date="2024-07" db="EMBL/GenBank/DDBJ databases">
        <title>Genomic Encyclopedia of Type Strains, Phase V (KMG-V): Genome sequencing to study the core and pangenomes of soil and plant-associated prokaryotes.</title>
        <authorList>
            <person name="Whitman W."/>
        </authorList>
    </citation>
    <scope>NUCLEOTIDE SEQUENCE [LARGE SCALE GENOMIC DNA]</scope>
    <source>
        <strain evidence="2 3">USDA 222</strain>
    </source>
</reference>
<sequence>MMPDVRAFLVLWAQAFNAHDVDKLAALYARDALLYGTSSSKLYSGAEEIRTYFRRTHTVEFEAWRSARLAANLVLVVGNYVFSQSSTDHIAATPARFTFVLSHKDDAWQILHHHSSAAPD</sequence>
<evidence type="ECO:0000259" key="1">
    <source>
        <dbReference type="Pfam" id="PF13474"/>
    </source>
</evidence>
<dbReference type="Gene3D" id="3.10.450.50">
    <property type="match status" value="1"/>
</dbReference>
<name>A0ABV4GMZ6_9BRAD</name>
<comment type="caution">
    <text evidence="2">The sequence shown here is derived from an EMBL/GenBank/DDBJ whole genome shotgun (WGS) entry which is preliminary data.</text>
</comment>
<evidence type="ECO:0000313" key="2">
    <source>
        <dbReference type="EMBL" id="MEY9473322.1"/>
    </source>
</evidence>
<organism evidence="2 3">
    <name type="scientific">Bradyrhizobium yuanmingense</name>
    <dbReference type="NCBI Taxonomy" id="108015"/>
    <lineage>
        <taxon>Bacteria</taxon>
        <taxon>Pseudomonadati</taxon>
        <taxon>Pseudomonadota</taxon>
        <taxon>Alphaproteobacteria</taxon>
        <taxon>Hyphomicrobiales</taxon>
        <taxon>Nitrobacteraceae</taxon>
        <taxon>Bradyrhizobium</taxon>
    </lineage>
</organism>
<gene>
    <name evidence="2" type="ORF">ABH992_005721</name>
</gene>
<accession>A0ABV4GMZ6</accession>
<keyword evidence="3" id="KW-1185">Reference proteome</keyword>
<dbReference type="Proteomes" id="UP001565474">
    <property type="component" value="Unassembled WGS sequence"/>
</dbReference>
<dbReference type="InterPro" id="IPR032710">
    <property type="entry name" value="NTF2-like_dom_sf"/>
</dbReference>
<dbReference type="InterPro" id="IPR037401">
    <property type="entry name" value="SnoaL-like"/>
</dbReference>
<protein>
    <submittedName>
        <fullName evidence="2">Uncharacterized protein (TIGR02246 family)</fullName>
    </submittedName>
</protein>
<dbReference type="InterPro" id="IPR011944">
    <property type="entry name" value="Steroid_delta5-4_isomerase"/>
</dbReference>
<feature type="domain" description="SnoaL-like" evidence="1">
    <location>
        <begin position="5"/>
        <end position="118"/>
    </location>
</feature>
<dbReference type="CDD" id="cd00531">
    <property type="entry name" value="NTF2_like"/>
    <property type="match status" value="1"/>
</dbReference>
<dbReference type="SUPFAM" id="SSF54427">
    <property type="entry name" value="NTF2-like"/>
    <property type="match status" value="1"/>
</dbReference>